<evidence type="ECO:0000313" key="1">
    <source>
        <dbReference type="EMBL" id="KAK6345355.1"/>
    </source>
</evidence>
<reference evidence="1 2" key="1">
    <citation type="submission" date="2019-10" db="EMBL/GenBank/DDBJ databases">
        <authorList>
            <person name="Palmer J.M."/>
        </authorList>
    </citation>
    <scope>NUCLEOTIDE SEQUENCE [LARGE SCALE GENOMIC DNA]</scope>
    <source>
        <strain evidence="1 2">TWF718</strain>
    </source>
</reference>
<comment type="caution">
    <text evidence="1">The sequence shown here is derived from an EMBL/GenBank/DDBJ whole genome shotgun (WGS) entry which is preliminary data.</text>
</comment>
<dbReference type="EMBL" id="JAVHNR010000004">
    <property type="protein sequence ID" value="KAK6345355.1"/>
    <property type="molecule type" value="Genomic_DNA"/>
</dbReference>
<dbReference type="Proteomes" id="UP001313282">
    <property type="component" value="Unassembled WGS sequence"/>
</dbReference>
<evidence type="ECO:0000313" key="2">
    <source>
        <dbReference type="Proteomes" id="UP001313282"/>
    </source>
</evidence>
<name>A0AAN8RIA9_9PEZI</name>
<organism evidence="1 2">
    <name type="scientific">Orbilia javanica</name>
    <dbReference type="NCBI Taxonomy" id="47235"/>
    <lineage>
        <taxon>Eukaryota</taxon>
        <taxon>Fungi</taxon>
        <taxon>Dikarya</taxon>
        <taxon>Ascomycota</taxon>
        <taxon>Pezizomycotina</taxon>
        <taxon>Orbiliomycetes</taxon>
        <taxon>Orbiliales</taxon>
        <taxon>Orbiliaceae</taxon>
        <taxon>Orbilia</taxon>
    </lineage>
</organism>
<gene>
    <name evidence="1" type="ORF">TWF718_007273</name>
</gene>
<sequence>MCAMNRYSGISNIYKTELPSSQLGDTSITHLDILLPRFTTLKSFTVKRIGGEGPGVVSYISALRQVMRTCLSLTDLIVELRYGIEDLADMSSLEKQIASEPTVRQPNLQNLAIRLGQMQYNGNLAPTFSILNLICRIVGSSSRTVRSFKFGVGVHDLHEDFDETIYRKSEWHMIPRDQGKPMLNLPQIEKLQLDFTETVLTRKLFSEFCYANRNNVRELSLWYMVHMEPYKIDDVCIIFPSQVYPQPQNFGALRETLELLREDVDALYLCLKLTLF</sequence>
<keyword evidence="2" id="KW-1185">Reference proteome</keyword>
<proteinExistence type="predicted"/>
<accession>A0AAN8RIA9</accession>
<dbReference type="AlphaFoldDB" id="A0AAN8RIA9"/>
<protein>
    <submittedName>
        <fullName evidence="1">Uncharacterized protein</fullName>
    </submittedName>
</protein>